<feature type="compositionally biased region" description="Polar residues" evidence="2">
    <location>
        <begin position="2271"/>
        <end position="2284"/>
    </location>
</feature>
<keyword evidence="1" id="KW-0677">Repeat</keyword>
<dbReference type="InterPro" id="IPR022385">
    <property type="entry name" value="Rhs_assc_core"/>
</dbReference>
<dbReference type="InterPro" id="IPR003587">
    <property type="entry name" value="Hint_dom_N"/>
</dbReference>
<dbReference type="InterPro" id="IPR050708">
    <property type="entry name" value="T6SS_VgrG/RHS"/>
</dbReference>
<name>A0ABY7ZJW9_9ACTN</name>
<dbReference type="Gene3D" id="2.180.10.10">
    <property type="entry name" value="RHS repeat-associated core"/>
    <property type="match status" value="2"/>
</dbReference>
<dbReference type="NCBIfam" id="TIGR01643">
    <property type="entry name" value="YD_repeat_2x"/>
    <property type="match status" value="2"/>
</dbReference>
<dbReference type="Pfam" id="PF07591">
    <property type="entry name" value="PT-HINT"/>
    <property type="match status" value="1"/>
</dbReference>
<feature type="region of interest" description="Disordered" evidence="2">
    <location>
        <begin position="2271"/>
        <end position="2290"/>
    </location>
</feature>
<evidence type="ECO:0000256" key="2">
    <source>
        <dbReference type="SAM" id="MobiDB-lite"/>
    </source>
</evidence>
<feature type="region of interest" description="Disordered" evidence="2">
    <location>
        <begin position="1608"/>
        <end position="1674"/>
    </location>
</feature>
<feature type="region of interest" description="Disordered" evidence="2">
    <location>
        <begin position="904"/>
        <end position="923"/>
    </location>
</feature>
<feature type="region of interest" description="Disordered" evidence="2">
    <location>
        <begin position="1097"/>
        <end position="1128"/>
    </location>
</feature>
<dbReference type="NCBIfam" id="TIGR03696">
    <property type="entry name" value="Rhs_assc_core"/>
    <property type="match status" value="1"/>
</dbReference>
<dbReference type="SMART" id="SM00306">
    <property type="entry name" value="HintN"/>
    <property type="match status" value="1"/>
</dbReference>
<feature type="region of interest" description="Disordered" evidence="2">
    <location>
        <begin position="1988"/>
        <end position="2062"/>
    </location>
</feature>
<dbReference type="EMBL" id="CP118615">
    <property type="protein sequence ID" value="WDZ82259.1"/>
    <property type="molecule type" value="Genomic_DNA"/>
</dbReference>
<proteinExistence type="predicted"/>
<dbReference type="InterPro" id="IPR006530">
    <property type="entry name" value="YD"/>
</dbReference>
<evidence type="ECO:0000259" key="3">
    <source>
        <dbReference type="SMART" id="SM00306"/>
    </source>
</evidence>
<dbReference type="PROSITE" id="PS50818">
    <property type="entry name" value="INTEIN_C_TER"/>
    <property type="match status" value="1"/>
</dbReference>
<keyword evidence="5" id="KW-1185">Reference proteome</keyword>
<dbReference type="RefSeq" id="WP_275028467.1">
    <property type="nucleotide sequence ID" value="NZ_CP118615.1"/>
</dbReference>
<feature type="compositionally biased region" description="Polar residues" evidence="2">
    <location>
        <begin position="1098"/>
        <end position="1128"/>
    </location>
</feature>
<dbReference type="Pfam" id="PF05593">
    <property type="entry name" value="RHS_repeat"/>
    <property type="match status" value="1"/>
</dbReference>
<feature type="compositionally biased region" description="Polar residues" evidence="2">
    <location>
        <begin position="2032"/>
        <end position="2041"/>
    </location>
</feature>
<dbReference type="PANTHER" id="PTHR32305">
    <property type="match status" value="1"/>
</dbReference>
<dbReference type="InterPro" id="IPR030934">
    <property type="entry name" value="Intein_C"/>
</dbReference>
<organism evidence="4 5">
    <name type="scientific">Micromonospora cathayae</name>
    <dbReference type="NCBI Taxonomy" id="3028804"/>
    <lineage>
        <taxon>Bacteria</taxon>
        <taxon>Bacillati</taxon>
        <taxon>Actinomycetota</taxon>
        <taxon>Actinomycetes</taxon>
        <taxon>Micromonosporales</taxon>
        <taxon>Micromonosporaceae</taxon>
        <taxon>Micromonospora</taxon>
    </lineage>
</organism>
<dbReference type="SUPFAM" id="SSF51294">
    <property type="entry name" value="Hedgehog/intein (Hint) domain"/>
    <property type="match status" value="1"/>
</dbReference>
<feature type="region of interest" description="Disordered" evidence="2">
    <location>
        <begin position="47"/>
        <end position="85"/>
    </location>
</feature>
<feature type="compositionally biased region" description="Low complexity" evidence="2">
    <location>
        <begin position="1636"/>
        <end position="1653"/>
    </location>
</feature>
<feature type="compositionally biased region" description="Polar residues" evidence="2">
    <location>
        <begin position="1658"/>
        <end position="1674"/>
    </location>
</feature>
<dbReference type="InterPro" id="IPR056823">
    <property type="entry name" value="TEN-like_YD-shell"/>
</dbReference>
<evidence type="ECO:0000256" key="1">
    <source>
        <dbReference type="ARBA" id="ARBA00022737"/>
    </source>
</evidence>
<feature type="domain" description="Hint" evidence="3">
    <location>
        <begin position="2044"/>
        <end position="2145"/>
    </location>
</feature>
<dbReference type="InterPro" id="IPR031325">
    <property type="entry name" value="RHS_repeat"/>
</dbReference>
<dbReference type="Gene3D" id="2.170.16.10">
    <property type="entry name" value="Hedgehog/Intein (Hint) domain"/>
    <property type="match status" value="1"/>
</dbReference>
<feature type="compositionally biased region" description="Basic and acidic residues" evidence="2">
    <location>
        <begin position="1993"/>
        <end position="2003"/>
    </location>
</feature>
<dbReference type="CDD" id="cd00081">
    <property type="entry name" value="Hint"/>
    <property type="match status" value="1"/>
</dbReference>
<protein>
    <submittedName>
        <fullName evidence="4">Polymorphic toxin-type HINT domain-containing protein</fullName>
    </submittedName>
</protein>
<sequence length="2305" mass="248314">MRIHRSGRRLRRPGPMRGGPRGLVAAGLVAVLAGTLAGQVPVDAQAAPSAERLTAQRHDSVDGREVQATRPGPSRTEAAAKIRKPSPAWPAAHLTKVTLPAQTRADEGSRAAEPFLTRATGTPVSVGPAPTTGRRGGAATTAATVAVEVLPRSTAEAAGVSGLLLRLARADRAATAAGFRVRVDYAAFRTAYGADWSSRLRLVALTDCAVVTPAPRRCTVTELPTDNDVRRSTVTANARIGTVGTYVAVLAGTSGGSGTFAESGLASSSTWSHGGATGGFNWSYPMRTPPAVGGPAPSVSLGYSSQSVDGRNAASNNQPSWIGEGFDFSPGFVERRYTPCADDMTGGSNSTETGDLCWDGYNAVLSLGGTSVELLRDANGKWHPRREDASRIELLTDSSFANGDDNNEYWKVTTADGTQYFFGRNRLPGWATGRPTTNSVLTVPVAGNHADEPCENGSFANSFCAQAWRWNLDYVVDVHGNTMSLWWAKETNRYARNRALTSPVQYDRGGHLLRIDYGSDNRGGSEYAATAPYVKNTPGRVEFGVSDRCLSNCATKNETTWPDTPWEQECTASTAQCFTGSPTFWTSKRLTTVTTKVFKAATSSYQNVDSWTLRHTFPDPGDGTRAGLWLAGITQRGLNGSTITLPEVTLDGIQMNNRVDATGSDHSKAMNWWRLNKIVNETGGETFVTYSPRECVRDQTMPADVDHNRMRCFPVYWTPQGMEDPVQDWFHKYVVNEVKQYDHQGGGEPVVTTYEYRNPSNLALWRYDDDAIVPAKRKSWSQWRGYPTVVTRVGEGAAQTKTETLYFRGMHGDRLSGGGTRTVTVTGLEGGAVTDHDHYAGMPREQITWLGSTVLAATVTDPWRSSATASRSGVPVVESRYVRPATVRTRVALDGGGWRRTTSTTTFDSYGMPTTVDDRGDDDPAVADDLCTVTEYARNTSEENWLLTPVRRTHGWTGQCATAPTSAAQVTADTRFRFDNAAYGAAPTKGQVTAVEEISDYNGGSRLYQTMSTATYDVYGRTHEVTDVAGKKTTTTYAPATGGAITQVTTTNPLGWTEVVDIDPAWGEPVKRTDTNLRVTETGYDALGRTIGVWQPNRPRTSYPNDPSTGVTYTVSKTGPSSITTRSLNPRATYDTSYQIVDSLGRARQTQTPAYGGGRVLTETHYDSAGRVWKTNGPYFHNGTAGTTPYFGLDLDVPRQVRTVFDAAGRPTNEILLGKAVEKWRSVTSYHGDHNKLTPPDGAAASTVWTDARGNTSKLWQHHGNTPTGGYDETKYTYHPTGRLAGVSDASGNTWSYEYDIRGRQIRVDDPDKGETVFTYNTLGDLETATDSRGITRAFTYDDLGRPTSVRDGSVTGNLRTSWTYDSPVKGITTSASRWVGTNEYRTETVTVDALYQPTQSRVVIPSAEGALAGTYTFRAAYNVDGSVRTQTLPAAGGLATETLTTTYDATYALPQLLSTNAGDVTHYVVDAGYSQLYEPNVVTRATALTGAKSLQTAQYHDETTGRVARRAVIRSVAPSYLANTEFFYDKAGNVTEIDDNPLVDGSKRDTQCFTYDHQRRLTEAWTPASADCAQAPTAAGLGGQAPYWQSWDFGTATDPKGRVGNRLGQTDHATPTGDVTTTYTYPAAGADQPHSLLGYSRTSSTGTTTGSYAYDSAGNTTSRPGPQGQQTLTWDPEGHLATLTDTAGTNSYVYDAGGNRLISRDPTGATLYLGDMELRLPNGSTQANGTRYYRFNGEVVAQRTITGLTWLAGDHHGTGEITVSADANQTVTQRRHTPYGSPRGSQPTWPNQRGFVGGYQDPTGLTHLGAREYDPTTGRFVSVDPLIDVGDPQQIHGYSYAGNNPVTYSDPDGLIYTDFLNQPDPHFGGNDAGNCRGGYHCQAVHDSGGYRAPRWKPGQGASPVEQIVHESLCTLMIVCRPALFISDTADLYRAAESGDPAAIAGALAAYIPVCVGPVCKKAADYIAERVQSMLGRSAKGAADSALNSASRRAADDSAERAAQRAGGQYVAPTSPKPPAPPRKPAGGSGPTTTKAKSSGPSCRHSFSPDTRVLLADGGTRRIDEVDEGDRVLAHDPETGRTSAEVVTELHINQDRELTDLVVRNGDGEFVTLETTQHHPFWSESREKWVDAGELRASEWLKTTTGELVTVAKVRNFPGAETMRDLTVANIHTYYVVGGNTPLLVHNCNLANYADSVRNKPGVKFASEYTSPSGAKYYGHNRHGQQAGGPLADALERAGHHGGCAEVHCLIQAQAAEGPEAIRGGTMRTLQTRNNSMPTSNTTGHGEPGRACGRCSRLLEDLGIG</sequence>
<reference evidence="4 5" key="1">
    <citation type="submission" date="2023-02" db="EMBL/GenBank/DDBJ databases">
        <authorList>
            <person name="Mo P."/>
        </authorList>
    </citation>
    <scope>NUCLEOTIDE SEQUENCE [LARGE SCALE GENOMIC DNA]</scope>
    <source>
        <strain evidence="4 5">HUAS 3</strain>
    </source>
</reference>
<feature type="compositionally biased region" description="Pro residues" evidence="2">
    <location>
        <begin position="2015"/>
        <end position="2024"/>
    </location>
</feature>
<gene>
    <name evidence="4" type="ORF">PVK37_17310</name>
</gene>
<feature type="compositionally biased region" description="Low complexity" evidence="2">
    <location>
        <begin position="1615"/>
        <end position="1627"/>
    </location>
</feature>
<evidence type="ECO:0000313" key="4">
    <source>
        <dbReference type="EMBL" id="WDZ82259.1"/>
    </source>
</evidence>
<accession>A0ABY7ZJW9</accession>
<dbReference type="Pfam" id="PF25023">
    <property type="entry name" value="TEN_YD-shell"/>
    <property type="match status" value="1"/>
</dbReference>
<evidence type="ECO:0000313" key="5">
    <source>
        <dbReference type="Proteomes" id="UP001219605"/>
    </source>
</evidence>
<feature type="compositionally biased region" description="Basic and acidic residues" evidence="2">
    <location>
        <begin position="54"/>
        <end position="67"/>
    </location>
</feature>
<dbReference type="Proteomes" id="UP001219605">
    <property type="component" value="Chromosome"/>
</dbReference>
<dbReference type="InterPro" id="IPR036844">
    <property type="entry name" value="Hint_dom_sf"/>
</dbReference>
<dbReference type="PANTHER" id="PTHR32305:SF17">
    <property type="entry name" value="TRNA NUCLEASE WAPA"/>
    <property type="match status" value="1"/>
</dbReference>